<dbReference type="EMBL" id="LR798212">
    <property type="protein sequence ID" value="CAB5187322.1"/>
    <property type="molecule type" value="Genomic_DNA"/>
</dbReference>
<protein>
    <submittedName>
        <fullName evidence="2">Uncharacterized protein</fullName>
    </submittedName>
</protein>
<sequence>MTRNPTPGELAYNEDARRRPTYDTGEPRAAWATLDVAVQWSWERNPTPRDWTAPYTDVSTVTEYGLTQKLSNAVRVF</sequence>
<evidence type="ECO:0000313" key="2">
    <source>
        <dbReference type="EMBL" id="CAB4242081.1"/>
    </source>
</evidence>
<gene>
    <name evidence="3" type="ORF">UFOVP165_31</name>
    <name evidence="2" type="ORF">UFOVP72_18</name>
</gene>
<name>A0A6J5TAY2_9CAUD</name>
<evidence type="ECO:0000313" key="3">
    <source>
        <dbReference type="EMBL" id="CAB5187322.1"/>
    </source>
</evidence>
<organism evidence="2">
    <name type="scientific">uncultured Caudovirales phage</name>
    <dbReference type="NCBI Taxonomy" id="2100421"/>
    <lineage>
        <taxon>Viruses</taxon>
        <taxon>Duplodnaviria</taxon>
        <taxon>Heunggongvirae</taxon>
        <taxon>Uroviricota</taxon>
        <taxon>Caudoviricetes</taxon>
        <taxon>Peduoviridae</taxon>
        <taxon>Maltschvirus</taxon>
        <taxon>Maltschvirus maltsch</taxon>
    </lineage>
</organism>
<evidence type="ECO:0000256" key="1">
    <source>
        <dbReference type="SAM" id="MobiDB-lite"/>
    </source>
</evidence>
<accession>A0A6J5TAY2</accession>
<dbReference type="EMBL" id="LR797828">
    <property type="protein sequence ID" value="CAB4242081.1"/>
    <property type="molecule type" value="Genomic_DNA"/>
</dbReference>
<reference evidence="2" key="1">
    <citation type="submission" date="2020-05" db="EMBL/GenBank/DDBJ databases">
        <authorList>
            <person name="Chiriac C."/>
            <person name="Salcher M."/>
            <person name="Ghai R."/>
            <person name="Kavagutti S V."/>
        </authorList>
    </citation>
    <scope>NUCLEOTIDE SEQUENCE</scope>
</reference>
<proteinExistence type="predicted"/>
<feature type="region of interest" description="Disordered" evidence="1">
    <location>
        <begin position="1"/>
        <end position="25"/>
    </location>
</feature>